<keyword evidence="2" id="KW-0378">Hydrolase</keyword>
<evidence type="ECO:0000313" key="5">
    <source>
        <dbReference type="Proteomes" id="UP000664654"/>
    </source>
</evidence>
<evidence type="ECO:0000313" key="4">
    <source>
        <dbReference type="EMBL" id="MBN7828155.1"/>
    </source>
</evidence>
<dbReference type="Pfam" id="PF08335">
    <property type="entry name" value="GlnD_UR_UTase"/>
    <property type="match status" value="1"/>
</dbReference>
<evidence type="ECO:0000256" key="1">
    <source>
        <dbReference type="ARBA" id="ARBA00022679"/>
    </source>
</evidence>
<evidence type="ECO:0000259" key="3">
    <source>
        <dbReference type="Pfam" id="PF08335"/>
    </source>
</evidence>
<accession>A0A939DST0</accession>
<keyword evidence="1 4" id="KW-0808">Transferase</keyword>
<evidence type="ECO:0000256" key="2">
    <source>
        <dbReference type="ARBA" id="ARBA00022801"/>
    </source>
</evidence>
<dbReference type="EMBL" id="JAFKCV010000445">
    <property type="protein sequence ID" value="MBN7828155.1"/>
    <property type="molecule type" value="Genomic_DNA"/>
</dbReference>
<dbReference type="InterPro" id="IPR010043">
    <property type="entry name" value="UTase/UR"/>
</dbReference>
<dbReference type="GO" id="GO:0016787">
    <property type="term" value="F:hydrolase activity"/>
    <property type="evidence" value="ECO:0007669"/>
    <property type="project" value="UniProtKB-KW"/>
</dbReference>
<feature type="non-terminal residue" evidence="4">
    <location>
        <position position="1"/>
    </location>
</feature>
<reference evidence="4" key="1">
    <citation type="submission" date="2021-03" db="EMBL/GenBank/DDBJ databases">
        <title>novel species isolated from a fishpond in China.</title>
        <authorList>
            <person name="Lu H."/>
            <person name="Cai Z."/>
        </authorList>
    </citation>
    <scope>NUCLEOTIDE SEQUENCE</scope>
    <source>
        <strain evidence="4">JCM 30855</strain>
    </source>
</reference>
<gene>
    <name evidence="4" type="ORF">J0A66_23250</name>
</gene>
<dbReference type="PANTHER" id="PTHR47320">
    <property type="entry name" value="BIFUNCTIONAL URIDYLYLTRANSFERASE/URIDYLYL-REMOVING ENZYME"/>
    <property type="match status" value="1"/>
</dbReference>
<keyword evidence="5" id="KW-1185">Reference proteome</keyword>
<name>A0A939DST0_9ALTE</name>
<dbReference type="AlphaFoldDB" id="A0A939DST0"/>
<dbReference type="EC" id="2.7.7.59" evidence="4"/>
<protein>
    <submittedName>
        <fullName evidence="4">[protein-PII] uridylyltransferase</fullName>
        <ecNumber evidence="4">2.7.7.59</ecNumber>
    </submittedName>
</protein>
<dbReference type="Proteomes" id="UP000664654">
    <property type="component" value="Unassembled WGS sequence"/>
</dbReference>
<dbReference type="PANTHER" id="PTHR47320:SF1">
    <property type="entry name" value="BIFUNCTIONAL URIDYLYLTRANSFERASE_URIDYLYL-REMOVING ENZYME"/>
    <property type="match status" value="1"/>
</dbReference>
<keyword evidence="4" id="KW-0548">Nucleotidyltransferase</keyword>
<proteinExistence type="predicted"/>
<comment type="caution">
    <text evidence="4">The sequence shown here is derived from an EMBL/GenBank/DDBJ whole genome shotgun (WGS) entry which is preliminary data.</text>
</comment>
<dbReference type="GO" id="GO:0008773">
    <property type="term" value="F:[protein-PII] uridylyltransferase activity"/>
    <property type="evidence" value="ECO:0007669"/>
    <property type="project" value="UniProtKB-EC"/>
</dbReference>
<feature type="domain" description="PII-uridylyltransferase/Glutamine-synthetase adenylyltransferase" evidence="3">
    <location>
        <begin position="1"/>
        <end position="91"/>
    </location>
</feature>
<sequence length="92" mass="10772">KENPGCLRDIQSIGWVAKKHFKVLKGRELVEHGYFTAREFEELIECRNHLWRIRFSLHLVAGRSENRLLFDYQPQVAKRLGYGDEGKASVET</sequence>
<organism evidence="4 5">
    <name type="scientific">Bowmanella dokdonensis</name>
    <dbReference type="NCBI Taxonomy" id="751969"/>
    <lineage>
        <taxon>Bacteria</taxon>
        <taxon>Pseudomonadati</taxon>
        <taxon>Pseudomonadota</taxon>
        <taxon>Gammaproteobacteria</taxon>
        <taxon>Alteromonadales</taxon>
        <taxon>Alteromonadaceae</taxon>
        <taxon>Bowmanella</taxon>
    </lineage>
</organism>
<dbReference type="SUPFAM" id="SSF81593">
    <property type="entry name" value="Nucleotidyltransferase substrate binding subunit/domain"/>
    <property type="match status" value="1"/>
</dbReference>
<dbReference type="InterPro" id="IPR013546">
    <property type="entry name" value="PII_UdlTrfase/GS_AdlTrfase"/>
</dbReference>
<feature type="non-terminal residue" evidence="4">
    <location>
        <position position="92"/>
    </location>
</feature>